<organism evidence="1 2">
    <name type="scientific">Panagrolaimus sp. ES5</name>
    <dbReference type="NCBI Taxonomy" id="591445"/>
    <lineage>
        <taxon>Eukaryota</taxon>
        <taxon>Metazoa</taxon>
        <taxon>Ecdysozoa</taxon>
        <taxon>Nematoda</taxon>
        <taxon>Chromadorea</taxon>
        <taxon>Rhabditida</taxon>
        <taxon>Tylenchina</taxon>
        <taxon>Panagrolaimomorpha</taxon>
        <taxon>Panagrolaimoidea</taxon>
        <taxon>Panagrolaimidae</taxon>
        <taxon>Panagrolaimus</taxon>
    </lineage>
</organism>
<evidence type="ECO:0000313" key="1">
    <source>
        <dbReference type="Proteomes" id="UP000887579"/>
    </source>
</evidence>
<name>A0AC34FCF1_9BILA</name>
<evidence type="ECO:0000313" key="2">
    <source>
        <dbReference type="WBParaSite" id="ES5_v2.g14813.t1"/>
    </source>
</evidence>
<accession>A0AC34FCF1</accession>
<reference evidence="2" key="1">
    <citation type="submission" date="2022-11" db="UniProtKB">
        <authorList>
            <consortium name="WormBaseParasite"/>
        </authorList>
    </citation>
    <scope>IDENTIFICATION</scope>
</reference>
<dbReference type="Proteomes" id="UP000887579">
    <property type="component" value="Unplaced"/>
</dbReference>
<dbReference type="WBParaSite" id="ES5_v2.g14813.t1">
    <property type="protein sequence ID" value="ES5_v2.g14813.t1"/>
    <property type="gene ID" value="ES5_v2.g14813"/>
</dbReference>
<sequence length="359" mass="38684">MENKVALFFHVLIEILKEIFEDINVNNKPITKIVGPVQKIKITETPLTTMKSEEKIVAETTVPTSEEDAPSENESGKIFYEATTTISTTIASTTVIVSTVATTEAATTPITTVSDVEESHLSKINIPQLPTEAATESTKPEDIFVTATTPTSTTPLISFEVPEVPKFAVTQPPTKAAVLSEETTTVPPSTTREDTVVVAATAPLINFEIPKLNIPQIISTKEISEASSTATTTVSTSTSTSSSTTTPSPTDPPTTTTTSTSTPSTPSTTQEMHYDDTDDNGIPFWLKVIDGIRCSMRDCSGVLIPTRSPYEQKELKNLTMTRFIREHGLPPCPCLELKELQKVLSSSNKESSNNSGGIN</sequence>
<proteinExistence type="predicted"/>
<protein>
    <submittedName>
        <fullName evidence="2">Uncharacterized protein</fullName>
    </submittedName>
</protein>